<keyword evidence="3" id="KW-1185">Reference proteome</keyword>
<evidence type="ECO:0000256" key="1">
    <source>
        <dbReference type="SAM" id="MobiDB-lite"/>
    </source>
</evidence>
<feature type="compositionally biased region" description="Polar residues" evidence="1">
    <location>
        <begin position="223"/>
        <end position="238"/>
    </location>
</feature>
<feature type="region of interest" description="Disordered" evidence="1">
    <location>
        <begin position="208"/>
        <end position="239"/>
    </location>
</feature>
<dbReference type="STRING" id="104452.A0A0L7K400"/>
<dbReference type="Proteomes" id="UP000037510">
    <property type="component" value="Unassembled WGS sequence"/>
</dbReference>
<gene>
    <name evidence="2" type="ORF">OBRU01_25948</name>
</gene>
<sequence length="452" mass="49506">MAKEDDGLFLLEVLIDKIVFTKTPCFSDKGFRTYVNFQWPSVESLEICDDPDLAKRGENLSINFNNGRSCLFSLKGNDVGKAMSNFPIKVSIYKSLPCGCLPNKIVMAETTIDMTKEFAQARKSYLQDPSSVSYQALKDSFRIIEPVNKEEAGVICMFLRISCFGKMINTRFIGPGNQGSFIENSLDRSRQPRREYQTYSCHVEACKGTSSPVSPSGGTTVPDGSTHTAPPDQNTSENLPCEDADDPCFCTGPKPPCKPQMECRNTDQYCLHVPKGRSKQFEEIGSNLGGNELKIKVPASASIIKKISQTHCAMQCPYTKGTDGGPCVTPCGKNQISLALPNEDTCCQGAQPAGTQFTCTTEGCTQASKHGQQAALARGDAKQELPNIEVFVLKVAKTAIQGDRKCKLELELVAPKGPDKKLPVQKVNARIQSEPDCECCIRRPLGKGKRKR</sequence>
<proteinExistence type="predicted"/>
<organism evidence="2 3">
    <name type="scientific">Operophtera brumata</name>
    <name type="common">Winter moth</name>
    <name type="synonym">Phalaena brumata</name>
    <dbReference type="NCBI Taxonomy" id="104452"/>
    <lineage>
        <taxon>Eukaryota</taxon>
        <taxon>Metazoa</taxon>
        <taxon>Ecdysozoa</taxon>
        <taxon>Arthropoda</taxon>
        <taxon>Hexapoda</taxon>
        <taxon>Insecta</taxon>
        <taxon>Pterygota</taxon>
        <taxon>Neoptera</taxon>
        <taxon>Endopterygota</taxon>
        <taxon>Lepidoptera</taxon>
        <taxon>Glossata</taxon>
        <taxon>Ditrysia</taxon>
        <taxon>Geometroidea</taxon>
        <taxon>Geometridae</taxon>
        <taxon>Larentiinae</taxon>
        <taxon>Operophtera</taxon>
    </lineage>
</organism>
<reference evidence="2 3" key="1">
    <citation type="journal article" date="2015" name="Genome Biol. Evol.">
        <title>The genome of winter moth (Operophtera brumata) provides a genomic perspective on sexual dimorphism and phenology.</title>
        <authorList>
            <person name="Derks M.F."/>
            <person name="Smit S."/>
            <person name="Salis L."/>
            <person name="Schijlen E."/>
            <person name="Bossers A."/>
            <person name="Mateman C."/>
            <person name="Pijl A.S."/>
            <person name="de Ridder D."/>
            <person name="Groenen M.A."/>
            <person name="Visser M.E."/>
            <person name="Megens H.J."/>
        </authorList>
    </citation>
    <scope>NUCLEOTIDE SEQUENCE [LARGE SCALE GENOMIC DNA]</scope>
    <source>
        <strain evidence="2">WM2013NL</strain>
        <tissue evidence="2">Head and thorax</tissue>
    </source>
</reference>
<dbReference type="AlphaFoldDB" id="A0A0L7K400"/>
<evidence type="ECO:0000313" key="2">
    <source>
        <dbReference type="EMBL" id="KOB53557.1"/>
    </source>
</evidence>
<comment type="caution">
    <text evidence="2">The sequence shown here is derived from an EMBL/GenBank/DDBJ whole genome shotgun (WGS) entry which is preliminary data.</text>
</comment>
<accession>A0A0L7K400</accession>
<dbReference type="EMBL" id="JTDY01011744">
    <property type="protein sequence ID" value="KOB53557.1"/>
    <property type="molecule type" value="Genomic_DNA"/>
</dbReference>
<dbReference type="Pfam" id="PF14924">
    <property type="entry name" value="MAP10_N"/>
    <property type="match status" value="1"/>
</dbReference>
<evidence type="ECO:0000313" key="3">
    <source>
        <dbReference type="Proteomes" id="UP000037510"/>
    </source>
</evidence>
<name>A0A0L7K400_OPEBR</name>
<protein>
    <submittedName>
        <fullName evidence="2">Uncharacterized protein</fullName>
    </submittedName>
</protein>
<feature type="compositionally biased region" description="Low complexity" evidence="1">
    <location>
        <begin position="208"/>
        <end position="222"/>
    </location>
</feature>